<proteinExistence type="predicted"/>
<feature type="transmembrane region" description="Helical" evidence="1">
    <location>
        <begin position="51"/>
        <end position="69"/>
    </location>
</feature>
<feature type="transmembrane region" description="Helical" evidence="1">
    <location>
        <begin position="19"/>
        <end position="39"/>
    </location>
</feature>
<protein>
    <submittedName>
        <fullName evidence="2">Uncharacterized protein</fullName>
    </submittedName>
</protein>
<dbReference type="EMBL" id="JACIEK010000005">
    <property type="protein sequence ID" value="MBB3998394.1"/>
    <property type="molecule type" value="Genomic_DNA"/>
</dbReference>
<comment type="caution">
    <text evidence="2">The sequence shown here is derived from an EMBL/GenBank/DDBJ whole genome shotgun (WGS) entry which is preliminary data.</text>
</comment>
<sequence length="84" mass="8892">MLPTTLVLALCRRTALRRLLSLAGYLGGAIAVVYGVALFNTGPALSDVTLASGYWLCGGLFAMIGTYELRDAIRTACKPDPIES</sequence>
<keyword evidence="3" id="KW-1185">Reference proteome</keyword>
<keyword evidence="1" id="KW-0812">Transmembrane</keyword>
<dbReference type="RefSeq" id="WP_183199935.1">
    <property type="nucleotide sequence ID" value="NZ_JACIEK010000005.1"/>
</dbReference>
<dbReference type="Proteomes" id="UP000542776">
    <property type="component" value="Unassembled WGS sequence"/>
</dbReference>
<gene>
    <name evidence="2" type="ORF">GGR04_002235</name>
</gene>
<organism evidence="2 3">
    <name type="scientific">Aureimonas pseudogalii</name>
    <dbReference type="NCBI Taxonomy" id="1744844"/>
    <lineage>
        <taxon>Bacteria</taxon>
        <taxon>Pseudomonadati</taxon>
        <taxon>Pseudomonadota</taxon>
        <taxon>Alphaproteobacteria</taxon>
        <taxon>Hyphomicrobiales</taxon>
        <taxon>Aurantimonadaceae</taxon>
        <taxon>Aureimonas</taxon>
    </lineage>
</organism>
<name>A0A7W6ECK7_9HYPH</name>
<accession>A0A7W6ECK7</accession>
<dbReference type="AlphaFoldDB" id="A0A7W6ECK7"/>
<evidence type="ECO:0000313" key="2">
    <source>
        <dbReference type="EMBL" id="MBB3998394.1"/>
    </source>
</evidence>
<reference evidence="2 3" key="1">
    <citation type="submission" date="2020-08" db="EMBL/GenBank/DDBJ databases">
        <title>Genomic Encyclopedia of Type Strains, Phase IV (KMG-IV): sequencing the most valuable type-strain genomes for metagenomic binning, comparative biology and taxonomic classification.</title>
        <authorList>
            <person name="Goeker M."/>
        </authorList>
    </citation>
    <scope>NUCLEOTIDE SEQUENCE [LARGE SCALE GENOMIC DNA]</scope>
    <source>
        <strain evidence="2 3">DSM 102238</strain>
    </source>
</reference>
<keyword evidence="1" id="KW-0472">Membrane</keyword>
<evidence type="ECO:0000256" key="1">
    <source>
        <dbReference type="SAM" id="Phobius"/>
    </source>
</evidence>
<keyword evidence="1" id="KW-1133">Transmembrane helix</keyword>
<evidence type="ECO:0000313" key="3">
    <source>
        <dbReference type="Proteomes" id="UP000542776"/>
    </source>
</evidence>